<evidence type="ECO:0000313" key="5">
    <source>
        <dbReference type="Proteomes" id="UP000028545"/>
    </source>
</evidence>
<gene>
    <name evidence="4" type="ORF">SAPIO_CDS10202</name>
</gene>
<feature type="domain" description="ELYS-like" evidence="3">
    <location>
        <begin position="39"/>
        <end position="254"/>
    </location>
</feature>
<dbReference type="PANTHER" id="PTHR21583:SF8">
    <property type="entry name" value="PROTEIN ELYS"/>
    <property type="match status" value="1"/>
</dbReference>
<dbReference type="HOGENOM" id="CLU_070360_0_0_1"/>
<dbReference type="InterPro" id="IPR052620">
    <property type="entry name" value="ELYS/MEL-28_NucAsmblyFactor"/>
</dbReference>
<dbReference type="Proteomes" id="UP000028545">
    <property type="component" value="Unassembled WGS sequence"/>
</dbReference>
<accession>A0A084FUX8</accession>
<dbReference type="AlphaFoldDB" id="A0A084FUX8"/>
<evidence type="ECO:0000256" key="2">
    <source>
        <dbReference type="ARBA" id="ARBA00023242"/>
    </source>
</evidence>
<dbReference type="OrthoDB" id="20729at2759"/>
<evidence type="ECO:0000313" key="4">
    <source>
        <dbReference type="EMBL" id="KEZ38890.1"/>
    </source>
</evidence>
<dbReference type="GO" id="GO:0005634">
    <property type="term" value="C:nucleus"/>
    <property type="evidence" value="ECO:0007669"/>
    <property type="project" value="UniProtKB-SubCell"/>
</dbReference>
<keyword evidence="5" id="KW-1185">Reference proteome</keyword>
<comment type="caution">
    <text evidence="4">The sequence shown here is derived from an EMBL/GenBank/DDBJ whole genome shotgun (WGS) entry which is preliminary data.</text>
</comment>
<dbReference type="RefSeq" id="XP_016638689.1">
    <property type="nucleotide sequence ID" value="XM_016783839.1"/>
</dbReference>
<reference evidence="4 5" key="1">
    <citation type="journal article" date="2014" name="Genome Announc.">
        <title>Draft genome sequence of the pathogenic fungus Scedosporium apiospermum.</title>
        <authorList>
            <person name="Vandeputte P."/>
            <person name="Ghamrawi S."/>
            <person name="Rechenmann M."/>
            <person name="Iltis A."/>
            <person name="Giraud S."/>
            <person name="Fleury M."/>
            <person name="Thornton C."/>
            <person name="Delhaes L."/>
            <person name="Meyer W."/>
            <person name="Papon N."/>
            <person name="Bouchara J.P."/>
        </authorList>
    </citation>
    <scope>NUCLEOTIDE SEQUENCE [LARGE SCALE GENOMIC DNA]</scope>
    <source>
        <strain evidence="4 5">IHEM 14462</strain>
    </source>
</reference>
<dbReference type="GeneID" id="27719375"/>
<dbReference type="Pfam" id="PF13934">
    <property type="entry name" value="ELYS"/>
    <property type="match status" value="1"/>
</dbReference>
<dbReference type="VEuPathDB" id="FungiDB:SAPIO_CDS10202"/>
<dbReference type="OMA" id="EGLWHLD"/>
<name>A0A084FUX8_PSEDA</name>
<organism evidence="4 5">
    <name type="scientific">Pseudallescheria apiosperma</name>
    <name type="common">Scedosporium apiospermum</name>
    <dbReference type="NCBI Taxonomy" id="563466"/>
    <lineage>
        <taxon>Eukaryota</taxon>
        <taxon>Fungi</taxon>
        <taxon>Dikarya</taxon>
        <taxon>Ascomycota</taxon>
        <taxon>Pezizomycotina</taxon>
        <taxon>Sordariomycetes</taxon>
        <taxon>Hypocreomycetidae</taxon>
        <taxon>Microascales</taxon>
        <taxon>Microascaceae</taxon>
        <taxon>Scedosporium</taxon>
    </lineage>
</organism>
<dbReference type="PANTHER" id="PTHR21583">
    <property type="entry name" value="ELYS PROTEIN"/>
    <property type="match status" value="1"/>
</dbReference>
<dbReference type="KEGG" id="sapo:SAPIO_CDS10202"/>
<sequence length="304" mass="34931">MATFDYRKFEHVFYNVKPFPSREFFQETEAIRRKFDGALFIDRVLKALGVGKAKIYPAKTEHALRTLHQQVCEANMTMHHRLSIFYYVLLDFEYANKRTAFTEDFATLSGVPKKYQIFMRGLWLLDRHEFKSALEYIAHPSLMPDFADDIITTFIRHAEDDTLALAYFHTVQPVLKTPQALELLFSALADASISQALHYSRTYPEHTRQLLFQRLVGSVLESGAGEEAGERGVELISLPLDADEERWFEECLTTEFAKHKKAKDTLVMRRIVTGKLDEAVAQRGLGSQWGTIIESMKQGLGNRV</sequence>
<dbReference type="InterPro" id="IPR025151">
    <property type="entry name" value="ELYS_dom"/>
</dbReference>
<dbReference type="EMBL" id="JOWA01000165">
    <property type="protein sequence ID" value="KEZ38890.1"/>
    <property type="molecule type" value="Genomic_DNA"/>
</dbReference>
<evidence type="ECO:0000259" key="3">
    <source>
        <dbReference type="Pfam" id="PF13934"/>
    </source>
</evidence>
<protein>
    <recommendedName>
        <fullName evidence="3">ELYS-like domain-containing protein</fullName>
    </recommendedName>
</protein>
<evidence type="ECO:0000256" key="1">
    <source>
        <dbReference type="ARBA" id="ARBA00004123"/>
    </source>
</evidence>
<comment type="subcellular location">
    <subcellularLocation>
        <location evidence="1">Nucleus</location>
    </subcellularLocation>
</comment>
<proteinExistence type="predicted"/>
<keyword evidence="2" id="KW-0539">Nucleus</keyword>